<feature type="compositionally biased region" description="Basic and acidic residues" evidence="1">
    <location>
        <begin position="315"/>
        <end position="325"/>
    </location>
</feature>
<reference evidence="5" key="1">
    <citation type="submission" date="2015-07" db="EMBL/GenBank/DDBJ databases">
        <title>Discovery of a poly(ethylene terephthalate assimilation.</title>
        <authorList>
            <person name="Yoshida S."/>
            <person name="Hiraga K."/>
            <person name="Takehana T."/>
            <person name="Taniguchi I."/>
            <person name="Yamaji H."/>
            <person name="Maeda Y."/>
            <person name="Toyohara K."/>
            <person name="Miyamoto K."/>
            <person name="Kimura Y."/>
            <person name="Oda K."/>
        </authorList>
    </citation>
    <scope>NUCLEOTIDE SEQUENCE [LARGE SCALE GENOMIC DNA]</scope>
    <source>
        <strain evidence="5">NBRC 110686 / TISTR 2288 / 201-F6</strain>
    </source>
</reference>
<feature type="domain" description="AB hydrolase-1" evidence="3">
    <location>
        <begin position="110"/>
        <end position="228"/>
    </location>
</feature>
<keyword evidence="2" id="KW-0472">Membrane</keyword>
<dbReference type="RefSeq" id="WP_231638084.1">
    <property type="nucleotide sequence ID" value="NZ_BBYR01000029.1"/>
</dbReference>
<gene>
    <name evidence="4" type="ORF">ISF6_1581</name>
</gene>
<dbReference type="STRING" id="1547922.ISF6_1581"/>
<dbReference type="SUPFAM" id="SSF53474">
    <property type="entry name" value="alpha/beta-Hydrolases"/>
    <property type="match status" value="1"/>
</dbReference>
<evidence type="ECO:0000256" key="2">
    <source>
        <dbReference type="SAM" id="Phobius"/>
    </source>
</evidence>
<proteinExistence type="predicted"/>
<evidence type="ECO:0000259" key="3">
    <source>
        <dbReference type="Pfam" id="PF00561"/>
    </source>
</evidence>
<dbReference type="PANTHER" id="PTHR37946">
    <property type="entry name" value="SLL1969 PROTEIN"/>
    <property type="match status" value="1"/>
</dbReference>
<keyword evidence="2" id="KW-1133">Transmembrane helix</keyword>
<dbReference type="Proteomes" id="UP000037660">
    <property type="component" value="Unassembled WGS sequence"/>
</dbReference>
<keyword evidence="5" id="KW-1185">Reference proteome</keyword>
<dbReference type="AlphaFoldDB" id="A0A0K8NZK3"/>
<protein>
    <recommendedName>
        <fullName evidence="3">AB hydrolase-1 domain-containing protein</fullName>
    </recommendedName>
</protein>
<feature type="transmembrane region" description="Helical" evidence="2">
    <location>
        <begin position="36"/>
        <end position="58"/>
    </location>
</feature>
<feature type="compositionally biased region" description="Low complexity" evidence="1">
    <location>
        <begin position="302"/>
        <end position="314"/>
    </location>
</feature>
<dbReference type="InterPro" id="IPR029058">
    <property type="entry name" value="AB_hydrolase_fold"/>
</dbReference>
<reference evidence="4 5" key="2">
    <citation type="journal article" date="2016" name="Science">
        <title>A bacterium that degrades and assimilates poly(ethylene terephthalate).</title>
        <authorList>
            <person name="Yoshida S."/>
            <person name="Hiraga K."/>
            <person name="Takehana T."/>
            <person name="Taniguchi I."/>
            <person name="Yamaji H."/>
            <person name="Maeda Y."/>
            <person name="Toyohara K."/>
            <person name="Miyamoto K."/>
            <person name="Kimura Y."/>
            <person name="Oda K."/>
        </authorList>
    </citation>
    <scope>NUCLEOTIDE SEQUENCE [LARGE SCALE GENOMIC DNA]</scope>
    <source>
        <strain evidence="5">NBRC 110686 / TISTR 2288 / 201-F6</strain>
    </source>
</reference>
<evidence type="ECO:0000313" key="4">
    <source>
        <dbReference type="EMBL" id="GAP35808.1"/>
    </source>
</evidence>
<organism evidence="4 5">
    <name type="scientific">Piscinibacter sakaiensis</name>
    <name type="common">Ideonella sakaiensis</name>
    <dbReference type="NCBI Taxonomy" id="1547922"/>
    <lineage>
        <taxon>Bacteria</taxon>
        <taxon>Pseudomonadati</taxon>
        <taxon>Pseudomonadota</taxon>
        <taxon>Betaproteobacteria</taxon>
        <taxon>Burkholderiales</taxon>
        <taxon>Sphaerotilaceae</taxon>
        <taxon>Piscinibacter</taxon>
    </lineage>
</organism>
<dbReference type="Gene3D" id="3.40.50.1820">
    <property type="entry name" value="alpha/beta hydrolase"/>
    <property type="match status" value="1"/>
</dbReference>
<dbReference type="InterPro" id="IPR000073">
    <property type="entry name" value="AB_hydrolase_1"/>
</dbReference>
<evidence type="ECO:0000313" key="5">
    <source>
        <dbReference type="Proteomes" id="UP000037660"/>
    </source>
</evidence>
<feature type="region of interest" description="Disordered" evidence="1">
    <location>
        <begin position="302"/>
        <end position="325"/>
    </location>
</feature>
<dbReference type="PANTHER" id="PTHR37946:SF1">
    <property type="entry name" value="SLL1969 PROTEIN"/>
    <property type="match status" value="1"/>
</dbReference>
<keyword evidence="2" id="KW-0812">Transmembrane</keyword>
<dbReference type="Pfam" id="PF00561">
    <property type="entry name" value="Abhydrolase_1"/>
    <property type="match status" value="1"/>
</dbReference>
<dbReference type="EMBL" id="BBYR01000029">
    <property type="protein sequence ID" value="GAP35808.1"/>
    <property type="molecule type" value="Genomic_DNA"/>
</dbReference>
<accession>A0A0K8NZK3</accession>
<evidence type="ECO:0000256" key="1">
    <source>
        <dbReference type="SAM" id="MobiDB-lite"/>
    </source>
</evidence>
<name>A0A0K8NZK3_PISS1</name>
<comment type="caution">
    <text evidence="4">The sequence shown here is derived from an EMBL/GenBank/DDBJ whole genome shotgun (WGS) entry which is preliminary data.</text>
</comment>
<sequence length="325" mass="35212">MLARLQRWTTVGLILLALVWALLAWRAGRPAWALAGAVLIVLGYAGVLALECLLMALANRRDSLPAARAGEVLRAWWGEVCAAPRVFCWEQPFRSRRHPDRPDAPGRRGVLLVHGFVCNRGVWNAWYPRLEAHGIPAIGIDLEPVFAPIDAHVETIDRAVARLQRGTGLAPVVVAHSMGGLAVRQWLRSVPGASQRVHHVVTLGTPHRGTALARFAFSPNTRQMQRDSAWLQALAADEPGERRALFTCLYSACDNIVFPTSMATLPGAAARELRGWAHVHLVGHPAAFDAVLEALARPPATALSAPAAPPVAASRGDEPMRPTPR</sequence>